<dbReference type="GO" id="GO:0006874">
    <property type="term" value="P:intracellular calcium ion homeostasis"/>
    <property type="evidence" value="ECO:0007669"/>
    <property type="project" value="TreeGrafter"/>
</dbReference>
<dbReference type="Proteomes" id="UP000650467">
    <property type="component" value="Unassembled WGS sequence"/>
</dbReference>
<dbReference type="InterPro" id="IPR044880">
    <property type="entry name" value="NCX_ion-bd_dom_sf"/>
</dbReference>
<feature type="domain" description="Sodium/calcium exchanger membrane region" evidence="10">
    <location>
        <begin position="383"/>
        <end position="524"/>
    </location>
</feature>
<feature type="transmembrane region" description="Helical" evidence="9">
    <location>
        <begin position="507"/>
        <end position="525"/>
    </location>
</feature>
<feature type="transmembrane region" description="Helical" evidence="9">
    <location>
        <begin position="483"/>
        <end position="500"/>
    </location>
</feature>
<feature type="region of interest" description="Disordered" evidence="8">
    <location>
        <begin position="237"/>
        <end position="263"/>
    </location>
</feature>
<keyword evidence="3" id="KW-0050">Antiport</keyword>
<dbReference type="EMBL" id="JAEHOC010000005">
    <property type="protein sequence ID" value="KAG2441600.1"/>
    <property type="molecule type" value="Genomic_DNA"/>
</dbReference>
<gene>
    <name evidence="11" type="ORF">HXX76_003221</name>
</gene>
<feature type="region of interest" description="Disordered" evidence="8">
    <location>
        <begin position="347"/>
        <end position="370"/>
    </location>
</feature>
<keyword evidence="6" id="KW-0406">Ion transport</keyword>
<evidence type="ECO:0000256" key="1">
    <source>
        <dbReference type="ARBA" id="ARBA00004127"/>
    </source>
</evidence>
<dbReference type="GO" id="GO:0015369">
    <property type="term" value="F:calcium:proton antiporter activity"/>
    <property type="evidence" value="ECO:0007669"/>
    <property type="project" value="UniProtKB-ARBA"/>
</dbReference>
<name>A0A835TMH2_CHLIN</name>
<dbReference type="OrthoDB" id="1699231at2759"/>
<feature type="transmembrane region" description="Helical" evidence="9">
    <location>
        <begin position="382"/>
        <end position="401"/>
    </location>
</feature>
<feature type="transmembrane region" description="Helical" evidence="9">
    <location>
        <begin position="192"/>
        <end position="211"/>
    </location>
</feature>
<dbReference type="PANTHER" id="PTHR31503">
    <property type="entry name" value="VACUOLAR CALCIUM ION TRANSPORTER"/>
    <property type="match status" value="1"/>
</dbReference>
<keyword evidence="5 9" id="KW-1133">Transmembrane helix</keyword>
<keyword evidence="2" id="KW-0813">Transport</keyword>
<proteinExistence type="predicted"/>
<evidence type="ECO:0000256" key="4">
    <source>
        <dbReference type="ARBA" id="ARBA00022692"/>
    </source>
</evidence>
<evidence type="ECO:0000256" key="6">
    <source>
        <dbReference type="ARBA" id="ARBA00023065"/>
    </source>
</evidence>
<organism evidence="11 12">
    <name type="scientific">Chlamydomonas incerta</name>
    <dbReference type="NCBI Taxonomy" id="51695"/>
    <lineage>
        <taxon>Eukaryota</taxon>
        <taxon>Viridiplantae</taxon>
        <taxon>Chlorophyta</taxon>
        <taxon>core chlorophytes</taxon>
        <taxon>Chlorophyceae</taxon>
        <taxon>CS clade</taxon>
        <taxon>Chlamydomonadales</taxon>
        <taxon>Chlamydomonadaceae</taxon>
        <taxon>Chlamydomonas</taxon>
    </lineage>
</organism>
<dbReference type="GO" id="GO:0009705">
    <property type="term" value="C:plant-type vacuole membrane"/>
    <property type="evidence" value="ECO:0007669"/>
    <property type="project" value="TreeGrafter"/>
</dbReference>
<dbReference type="InterPro" id="IPR004713">
    <property type="entry name" value="CaH_exchang"/>
</dbReference>
<keyword evidence="7 9" id="KW-0472">Membrane</keyword>
<feature type="transmembrane region" description="Helical" evidence="9">
    <location>
        <begin position="447"/>
        <end position="471"/>
    </location>
</feature>
<comment type="subcellular location">
    <subcellularLocation>
        <location evidence="1">Endomembrane system</location>
        <topology evidence="1">Multi-pass membrane protein</topology>
    </subcellularLocation>
</comment>
<dbReference type="AlphaFoldDB" id="A0A835TMH2"/>
<reference evidence="11" key="1">
    <citation type="journal article" date="2020" name="bioRxiv">
        <title>Comparative genomics of Chlamydomonas.</title>
        <authorList>
            <person name="Craig R.J."/>
            <person name="Hasan A.R."/>
            <person name="Ness R.W."/>
            <person name="Keightley P.D."/>
        </authorList>
    </citation>
    <scope>NUCLEOTIDE SEQUENCE</scope>
    <source>
        <strain evidence="11">SAG 7.73</strain>
    </source>
</reference>
<dbReference type="Gene3D" id="1.20.1420.30">
    <property type="entry name" value="NCX, central ion-binding region"/>
    <property type="match status" value="2"/>
</dbReference>
<dbReference type="Pfam" id="PF01699">
    <property type="entry name" value="Na_Ca_ex"/>
    <property type="match status" value="2"/>
</dbReference>
<comment type="caution">
    <text evidence="11">The sequence shown here is derived from an EMBL/GenBank/DDBJ whole genome shotgun (WGS) entry which is preliminary data.</text>
</comment>
<dbReference type="GO" id="GO:0012505">
    <property type="term" value="C:endomembrane system"/>
    <property type="evidence" value="ECO:0007669"/>
    <property type="project" value="UniProtKB-SubCell"/>
</dbReference>
<feature type="transmembrane region" description="Helical" evidence="9">
    <location>
        <begin position="81"/>
        <end position="103"/>
    </location>
</feature>
<dbReference type="PANTHER" id="PTHR31503:SF22">
    <property type="entry name" value="VACUOLAR CALCIUM ION TRANSPORTER"/>
    <property type="match status" value="1"/>
</dbReference>
<sequence length="536" mass="57000">MPNKGRGLAVAEQARAEAKAFFLDSWKLNLLMLALPFAFISRYAGWGDGATFSLSCLALVPLAERLGFVTEQLAMYTNDTLGGLLNATFGNATEMIISAFAMIQARHLGADGGETYLRVVQLSLLGSVVSNLLLVMGTAFIAGGLKRKSQTFNQIGINVNAGMLVLSTFAILMPSLLDATHTERRDKKSELALSRFESIFMFLCYCLYLFFQLKTHKHLFEEDKSAAAASGAATAPASAGITRRSSTNGAITPPIDGAGGSDPEAALAAVRSSLDGRDVAMGGRFSSSGRAGSSTMAVEMIEAPHSLGTTSAKQRTSSGRSLSKGGHDKDRDVERLPLVLAAERPGGLDSLVGASDDEGDHNSKGGGSDDEEEELILSKAGCFIWLTVVTIFISFLSEFVTDAIRGASKSLGMPMPFLTTILLPIVGNAAEHASAIVFAYKNKVEIALGVAVGSSTQVSMMVVPFCVLLAWCMGLPLDLDFNAFESFVLFGSVLLAVLILQDGHANYLKGVLLLLTYFFIAAAFWCHKDPDLTVIE</sequence>
<accession>A0A835TMH2</accession>
<protein>
    <recommendedName>
        <fullName evidence="10">Sodium/calcium exchanger membrane region domain-containing protein</fullName>
    </recommendedName>
</protein>
<feature type="region of interest" description="Disordered" evidence="8">
    <location>
        <begin position="305"/>
        <end position="330"/>
    </location>
</feature>
<evidence type="ECO:0000256" key="2">
    <source>
        <dbReference type="ARBA" id="ARBA00022448"/>
    </source>
</evidence>
<feature type="transmembrane region" description="Helical" evidence="9">
    <location>
        <begin position="123"/>
        <end position="145"/>
    </location>
</feature>
<evidence type="ECO:0000259" key="10">
    <source>
        <dbReference type="Pfam" id="PF01699"/>
    </source>
</evidence>
<feature type="compositionally biased region" description="Polar residues" evidence="8">
    <location>
        <begin position="307"/>
        <end position="321"/>
    </location>
</feature>
<evidence type="ECO:0000313" key="12">
    <source>
        <dbReference type="Proteomes" id="UP000650467"/>
    </source>
</evidence>
<evidence type="ECO:0000256" key="5">
    <source>
        <dbReference type="ARBA" id="ARBA00022989"/>
    </source>
</evidence>
<evidence type="ECO:0000256" key="7">
    <source>
        <dbReference type="ARBA" id="ARBA00023136"/>
    </source>
</evidence>
<feature type="transmembrane region" description="Helical" evidence="9">
    <location>
        <begin position="157"/>
        <end position="177"/>
    </location>
</feature>
<keyword evidence="12" id="KW-1185">Reference proteome</keyword>
<feature type="domain" description="Sodium/calcium exchanger membrane region" evidence="10">
    <location>
        <begin position="51"/>
        <end position="213"/>
    </location>
</feature>
<evidence type="ECO:0000256" key="3">
    <source>
        <dbReference type="ARBA" id="ARBA00022449"/>
    </source>
</evidence>
<keyword evidence="4 9" id="KW-0812">Transmembrane</keyword>
<evidence type="ECO:0000256" key="8">
    <source>
        <dbReference type="SAM" id="MobiDB-lite"/>
    </source>
</evidence>
<feature type="transmembrane region" description="Helical" evidence="9">
    <location>
        <begin position="421"/>
        <end position="440"/>
    </location>
</feature>
<evidence type="ECO:0000256" key="9">
    <source>
        <dbReference type="SAM" id="Phobius"/>
    </source>
</evidence>
<dbReference type="InterPro" id="IPR004837">
    <property type="entry name" value="NaCa_Exmemb"/>
</dbReference>
<evidence type="ECO:0000313" key="11">
    <source>
        <dbReference type="EMBL" id="KAG2441600.1"/>
    </source>
</evidence>